<evidence type="ECO:0000256" key="2">
    <source>
        <dbReference type="ARBA" id="ARBA00013044"/>
    </source>
</evidence>
<keyword evidence="8" id="KW-0472">Membrane</keyword>
<gene>
    <name evidence="10" type="ORF">MHI_LOCUS458672</name>
</gene>
<sequence>MEQCEETNVSNATNAKADISPKSKQKKKSLCRMLMNKKTKVGCLETSYKDGDSNKNSKLENSQHGSHTSTKLSLCCAMTERSRTPPQSLTVSRLSPTTLSHTSVKSEVASANGNCQTDVTIEKEEMYVVSTHNVQETIEKNSVFMGKERQSTFTEEFHDSSNSEKKNTFKLVHDINTEVNFANTENNNHKINVKNSCDNQYLKNDEVTLHENVSDTTQSFKKSDNLCPTDLCTNISNIPKNRKTFSATNICVEKDEKEYKYGSDRNLDKKIAFLDQNYSITDIVLHSDTTFVQISNLIPHSGTMNNLQKLHKFLIKEKSVMSHENSEDSDFSAESTEDSFEESSEDENDLLIDYERNEKCLKDEYFTKGKYITYFFLEMERMFYNPFDVYSMVQYHESNNTEKPGKKGENSSSGSVSPSVPTYLRQKLIHRRSVDNLVGNSPTNSMRHSSPESIKSAPVQLKPRSTSHDALSKKKERHQSQTTGTSMDSLAKQALLAAQVLNLIPTQKARERNFLHGRIAANSLLGPVELEKVLPNRELKIFIGTWNMNGQNPPKELNDFMLPSDIETVPDLLAIGTQESCSERSEWEAALQETLGPSHVLLCSTGLGTLHLALFLRRDLIWFCSIHEDASFSTRTGTAFRTKGAVAIALMLFGTSFLFVTAHLTAHQDKVKERVNDIKRIVRNLDLPKELPTRHKSKDVTQNFDCVFWCGDLNFRLAQPREEVIQWVTDTCFPQQLPINLHKDQLQTILNEGAVLRGFEEAPITFPPTYKYDPGTQNFDSSSKQRTPAYTDRILFKGKGHTRSYIRRVSYENSNSHKDGVIECLVYDSVPSICTSDHKPVWGVFKTSIRPGIDT</sequence>
<evidence type="ECO:0000256" key="7">
    <source>
        <dbReference type="SAM" id="MobiDB-lite"/>
    </source>
</evidence>
<dbReference type="SUPFAM" id="SSF56219">
    <property type="entry name" value="DNase I-like"/>
    <property type="match status" value="1"/>
</dbReference>
<feature type="region of interest" description="Disordered" evidence="7">
    <location>
        <begin position="399"/>
        <end position="420"/>
    </location>
</feature>
<feature type="compositionally biased region" description="Basic and acidic residues" evidence="7">
    <location>
        <begin position="47"/>
        <end position="58"/>
    </location>
</feature>
<dbReference type="InterPro" id="IPR036691">
    <property type="entry name" value="Endo/exonu/phosph_ase_sf"/>
</dbReference>
<dbReference type="GO" id="GO:0004439">
    <property type="term" value="F:phosphatidylinositol-4,5-bisphosphate 5-phosphatase activity"/>
    <property type="evidence" value="ECO:0007669"/>
    <property type="project" value="UniProtKB-EC"/>
</dbReference>
<accession>A0A6V7H784</accession>
<feature type="region of interest" description="Disordered" evidence="7">
    <location>
        <begin position="85"/>
        <end position="110"/>
    </location>
</feature>
<dbReference type="InterPro" id="IPR053321">
    <property type="entry name" value="IPP-5-Phosphatase_Type_IV"/>
</dbReference>
<feature type="domain" description="Inositol polyphosphate-related phosphatase" evidence="9">
    <location>
        <begin position="537"/>
        <end position="853"/>
    </location>
</feature>
<keyword evidence="4" id="KW-0443">Lipid metabolism</keyword>
<name>A0A6V7H784_9HYME</name>
<dbReference type="EMBL" id="CAJDYZ010007417">
    <property type="protein sequence ID" value="CAD1474271.1"/>
    <property type="molecule type" value="Genomic_DNA"/>
</dbReference>
<evidence type="ECO:0000256" key="1">
    <source>
        <dbReference type="ARBA" id="ARBA00004138"/>
    </source>
</evidence>
<evidence type="ECO:0000313" key="10">
    <source>
        <dbReference type="EMBL" id="CAD1474271.1"/>
    </source>
</evidence>
<dbReference type="PANTHER" id="PTHR47039">
    <property type="entry name" value="INOSITOL POLYPHOSPHATE 5-PHOSPHATASE E"/>
    <property type="match status" value="1"/>
</dbReference>
<evidence type="ECO:0000256" key="5">
    <source>
        <dbReference type="ARBA" id="ARBA00023273"/>
    </source>
</evidence>
<feature type="compositionally biased region" description="Polar residues" evidence="7">
    <location>
        <begin position="1"/>
        <end position="14"/>
    </location>
</feature>
<dbReference type="FunFam" id="3.60.10.10:FF:000039">
    <property type="entry name" value="72 kDa inositol polyphosphate 5-phosphatase"/>
    <property type="match status" value="1"/>
</dbReference>
<comment type="subcellular location">
    <subcellularLocation>
        <location evidence="1">Cell projection</location>
        <location evidence="1">Cilium</location>
    </subcellularLocation>
</comment>
<feature type="region of interest" description="Disordered" evidence="7">
    <location>
        <begin position="45"/>
        <end position="72"/>
    </location>
</feature>
<feature type="compositionally biased region" description="Polar residues" evidence="7">
    <location>
        <begin position="438"/>
        <end position="453"/>
    </location>
</feature>
<dbReference type="GO" id="GO:0046856">
    <property type="term" value="P:phosphatidylinositol dephosphorylation"/>
    <property type="evidence" value="ECO:0007669"/>
    <property type="project" value="InterPro"/>
</dbReference>
<dbReference type="Pfam" id="PF22669">
    <property type="entry name" value="Exo_endo_phos2"/>
    <property type="match status" value="1"/>
</dbReference>
<feature type="compositionally biased region" description="Acidic residues" evidence="7">
    <location>
        <begin position="327"/>
        <end position="348"/>
    </location>
</feature>
<evidence type="ECO:0000256" key="3">
    <source>
        <dbReference type="ARBA" id="ARBA00022801"/>
    </source>
</evidence>
<protein>
    <recommendedName>
        <fullName evidence="2">phosphoinositide 5-phosphatase</fullName>
        <ecNumber evidence="2">3.1.3.36</ecNumber>
    </recommendedName>
    <alternativeName>
        <fullName evidence="6">Phosphatidylinositol 4,5-bisphosphate 5-phosphatase</fullName>
    </alternativeName>
</protein>
<dbReference type="OrthoDB" id="2248459at2759"/>
<dbReference type="Proteomes" id="UP000752696">
    <property type="component" value="Unassembled WGS sequence"/>
</dbReference>
<evidence type="ECO:0000259" key="9">
    <source>
        <dbReference type="SMART" id="SM00128"/>
    </source>
</evidence>
<dbReference type="PANTHER" id="PTHR47039:SF1">
    <property type="entry name" value="INOSITOL POLYPHOSPHATE 5-PHOSPHATASE E"/>
    <property type="match status" value="1"/>
</dbReference>
<keyword evidence="3" id="KW-0378">Hydrolase</keyword>
<keyword evidence="8" id="KW-0812">Transmembrane</keyword>
<evidence type="ECO:0000313" key="11">
    <source>
        <dbReference type="Proteomes" id="UP000752696"/>
    </source>
</evidence>
<keyword evidence="11" id="KW-1185">Reference proteome</keyword>
<dbReference type="SMART" id="SM00128">
    <property type="entry name" value="IPPc"/>
    <property type="match status" value="1"/>
</dbReference>
<feature type="non-terminal residue" evidence="10">
    <location>
        <position position="1"/>
    </location>
</feature>
<feature type="compositionally biased region" description="Low complexity" evidence="7">
    <location>
        <begin position="410"/>
        <end position="420"/>
    </location>
</feature>
<feature type="region of interest" description="Disordered" evidence="7">
    <location>
        <begin position="324"/>
        <end position="348"/>
    </location>
</feature>
<evidence type="ECO:0000256" key="6">
    <source>
        <dbReference type="ARBA" id="ARBA00075837"/>
    </source>
</evidence>
<evidence type="ECO:0000256" key="4">
    <source>
        <dbReference type="ARBA" id="ARBA00023098"/>
    </source>
</evidence>
<feature type="transmembrane region" description="Helical" evidence="8">
    <location>
        <begin position="644"/>
        <end position="664"/>
    </location>
</feature>
<dbReference type="InterPro" id="IPR000300">
    <property type="entry name" value="IPPc"/>
</dbReference>
<feature type="compositionally biased region" description="Polar residues" evidence="7">
    <location>
        <begin position="59"/>
        <end position="72"/>
    </location>
</feature>
<dbReference type="AlphaFoldDB" id="A0A6V7H784"/>
<organism evidence="10 11">
    <name type="scientific">Heterotrigona itama</name>
    <dbReference type="NCBI Taxonomy" id="395501"/>
    <lineage>
        <taxon>Eukaryota</taxon>
        <taxon>Metazoa</taxon>
        <taxon>Ecdysozoa</taxon>
        <taxon>Arthropoda</taxon>
        <taxon>Hexapoda</taxon>
        <taxon>Insecta</taxon>
        <taxon>Pterygota</taxon>
        <taxon>Neoptera</taxon>
        <taxon>Endopterygota</taxon>
        <taxon>Hymenoptera</taxon>
        <taxon>Apocrita</taxon>
        <taxon>Aculeata</taxon>
        <taxon>Apoidea</taxon>
        <taxon>Anthophila</taxon>
        <taxon>Apidae</taxon>
        <taxon>Heterotrigona</taxon>
    </lineage>
</organism>
<keyword evidence="8" id="KW-1133">Transmembrane helix</keyword>
<proteinExistence type="predicted"/>
<comment type="caution">
    <text evidence="10">The sequence shown here is derived from an EMBL/GenBank/DDBJ whole genome shotgun (WGS) entry which is preliminary data.</text>
</comment>
<keyword evidence="5" id="KW-0966">Cell projection</keyword>
<feature type="region of interest" description="Disordered" evidence="7">
    <location>
        <begin position="1"/>
        <end position="29"/>
    </location>
</feature>
<reference evidence="10" key="1">
    <citation type="submission" date="2020-07" db="EMBL/GenBank/DDBJ databases">
        <authorList>
            <person name="Nazaruddin N."/>
        </authorList>
    </citation>
    <scope>NUCLEOTIDE SEQUENCE</scope>
</reference>
<dbReference type="EC" id="3.1.3.36" evidence="2"/>
<feature type="compositionally biased region" description="Basic and acidic residues" evidence="7">
    <location>
        <begin position="399"/>
        <end position="409"/>
    </location>
</feature>
<dbReference type="Gene3D" id="3.60.10.10">
    <property type="entry name" value="Endonuclease/exonuclease/phosphatase"/>
    <property type="match status" value="1"/>
</dbReference>
<dbReference type="GO" id="GO:0005929">
    <property type="term" value="C:cilium"/>
    <property type="evidence" value="ECO:0007669"/>
    <property type="project" value="UniProtKB-SubCell"/>
</dbReference>
<evidence type="ECO:0000256" key="8">
    <source>
        <dbReference type="SAM" id="Phobius"/>
    </source>
</evidence>
<feature type="region of interest" description="Disordered" evidence="7">
    <location>
        <begin position="434"/>
        <end position="485"/>
    </location>
</feature>